<dbReference type="InterPro" id="IPR018750">
    <property type="entry name" value="DUF2306_membrane"/>
</dbReference>
<reference evidence="4" key="1">
    <citation type="submission" date="2023-07" db="EMBL/GenBank/DDBJ databases">
        <title>30 novel species of actinomycetes from the DSMZ collection.</title>
        <authorList>
            <person name="Nouioui I."/>
        </authorList>
    </citation>
    <scope>NUCLEOTIDE SEQUENCE [LARGE SCALE GENOMIC DNA]</scope>
    <source>
        <strain evidence="4">DSM 45055</strain>
    </source>
</reference>
<feature type="transmembrane region" description="Helical" evidence="2">
    <location>
        <begin position="27"/>
        <end position="50"/>
    </location>
</feature>
<dbReference type="EMBL" id="JAVREK010000001">
    <property type="protein sequence ID" value="MDT0300814.1"/>
    <property type="molecule type" value="Genomic_DNA"/>
</dbReference>
<gene>
    <name evidence="3" type="ORF">RM446_01640</name>
</gene>
<dbReference type="Pfam" id="PF10067">
    <property type="entry name" value="DUF2306"/>
    <property type="match status" value="1"/>
</dbReference>
<feature type="region of interest" description="Disordered" evidence="1">
    <location>
        <begin position="1"/>
        <end position="21"/>
    </location>
</feature>
<evidence type="ECO:0000256" key="2">
    <source>
        <dbReference type="SAM" id="Phobius"/>
    </source>
</evidence>
<feature type="transmembrane region" description="Helical" evidence="2">
    <location>
        <begin position="204"/>
        <end position="224"/>
    </location>
</feature>
<proteinExistence type="predicted"/>
<feature type="transmembrane region" description="Helical" evidence="2">
    <location>
        <begin position="102"/>
        <end position="125"/>
    </location>
</feature>
<evidence type="ECO:0000256" key="1">
    <source>
        <dbReference type="SAM" id="MobiDB-lite"/>
    </source>
</evidence>
<protein>
    <submittedName>
        <fullName evidence="3">DUF2306 domain-containing protein</fullName>
    </submittedName>
</protein>
<evidence type="ECO:0000313" key="4">
    <source>
        <dbReference type="Proteomes" id="UP001183226"/>
    </source>
</evidence>
<name>A0ABU2KNG7_9ACTN</name>
<keyword evidence="4" id="KW-1185">Reference proteome</keyword>
<dbReference type="Proteomes" id="UP001183226">
    <property type="component" value="Unassembled WGS sequence"/>
</dbReference>
<keyword evidence="2" id="KW-0812">Transmembrane</keyword>
<feature type="transmembrane region" description="Helical" evidence="2">
    <location>
        <begin position="131"/>
        <end position="154"/>
    </location>
</feature>
<keyword evidence="2" id="KW-1133">Transmembrane helix</keyword>
<comment type="caution">
    <text evidence="3">The sequence shown here is derived from an EMBL/GenBank/DDBJ whole genome shotgun (WGS) entry which is preliminary data.</text>
</comment>
<feature type="transmembrane region" description="Helical" evidence="2">
    <location>
        <begin position="70"/>
        <end position="90"/>
    </location>
</feature>
<keyword evidence="2" id="KW-0472">Membrane</keyword>
<feature type="transmembrane region" description="Helical" evidence="2">
    <location>
        <begin position="170"/>
        <end position="192"/>
    </location>
</feature>
<organism evidence="3 4">
    <name type="scientific">Streptomonospora wellingtoniae</name>
    <dbReference type="NCBI Taxonomy" id="3075544"/>
    <lineage>
        <taxon>Bacteria</taxon>
        <taxon>Bacillati</taxon>
        <taxon>Actinomycetota</taxon>
        <taxon>Actinomycetes</taxon>
        <taxon>Streptosporangiales</taxon>
        <taxon>Nocardiopsidaceae</taxon>
        <taxon>Streptomonospora</taxon>
    </lineage>
</organism>
<evidence type="ECO:0000313" key="3">
    <source>
        <dbReference type="EMBL" id="MDT0300814.1"/>
    </source>
</evidence>
<accession>A0ABU2KNG7</accession>
<dbReference type="RefSeq" id="WP_311543236.1">
    <property type="nucleotide sequence ID" value="NZ_JAVREK010000001.1"/>
</dbReference>
<sequence>MTIERSSEEAAPAGPKGGARRRRRRRVVLGVVTVLSLGTLAAIVLPYLGFDPEDSKARLREDVPFHFPLLMTHLLTGSVALLLGPLQFFGPIRRRAPRAHRLIGRVYLLAGVVPSGIAGFGVALLTREGPVAGAGFALLSVFWLVSAGCGYAAVRRRDFRAHERWMRRNFAATFAAVTLRAWLGLLIFAQLPLLEPVYSGEFDALFSVAYTAAAWLCWVPNVLLIEWWVRTNGRAPVGGKAAVRPA</sequence>